<evidence type="ECO:0000313" key="11">
    <source>
        <dbReference type="Proteomes" id="UP001596460"/>
    </source>
</evidence>
<feature type="transmembrane region" description="Helical" evidence="7">
    <location>
        <begin position="65"/>
        <end position="85"/>
    </location>
</feature>
<dbReference type="InterPro" id="IPR052218">
    <property type="entry name" value="Preflagellin_Peptidase"/>
</dbReference>
<keyword evidence="4 7" id="KW-1133">Transmembrane helix</keyword>
<reference evidence="10 11" key="1">
    <citation type="journal article" date="2019" name="Int. J. Syst. Evol. Microbiol.">
        <title>The Global Catalogue of Microorganisms (GCM) 10K type strain sequencing project: providing services to taxonomists for standard genome sequencing and annotation.</title>
        <authorList>
            <consortium name="The Broad Institute Genomics Platform"/>
            <consortium name="The Broad Institute Genome Sequencing Center for Infectious Disease"/>
            <person name="Wu L."/>
            <person name="Ma J."/>
        </authorList>
    </citation>
    <scope>NUCLEOTIDE SEQUENCE [LARGE SCALE GENOMIC DNA]</scope>
    <source>
        <strain evidence="10 11">DSM 26526</strain>
    </source>
</reference>
<dbReference type="EC" id="3.4.23.43" evidence="10"/>
<dbReference type="Pfam" id="PF01478">
    <property type="entry name" value="Peptidase_A24"/>
    <property type="match status" value="1"/>
</dbReference>
<feature type="domain" description="Preflagellin peptidase C-terminal" evidence="9">
    <location>
        <begin position="312"/>
        <end position="339"/>
    </location>
</feature>
<dbReference type="Pfam" id="PF06847">
    <property type="entry name" value="Arc_PepC_II"/>
    <property type="match status" value="1"/>
</dbReference>
<comment type="subcellular location">
    <subcellularLocation>
        <location evidence="1">Cell membrane</location>
        <topology evidence="1">Multi-pass membrane protein</topology>
    </subcellularLocation>
</comment>
<feature type="transmembrane region" description="Helical" evidence="7">
    <location>
        <begin position="126"/>
        <end position="146"/>
    </location>
</feature>
<sequence>MFGIGTLPDLLRLAVLPVLAWTAVRDVRTRRVPNVVWYPLAALGVVLLAWELVGHLPPETVFDRLYLIRVGVSVCLVVPLSYLFWRLGGFGGADAKALMVFAVLLPTFPSYTLAGTEFPLAATRLGVFSMTVLTNTVIAGLAYPLFLAARNLADGEFELPISFVGRRVSVSSLSTAHGRLFESPEGVTRNGLDLDALRMYLRWRGLTLADLRSNPDALRDPDSIDETFDPTDGAVHRAATDGGTSADFDGDGETADAAGGDAAGDDGREADSDASSDDPWGAARFLDSIEGSAYGTSPEKLRGGLDLVASRESVWISPGIPFLVPMFVGLVVAFVYGDVLFGILGALGIV</sequence>
<evidence type="ECO:0000256" key="3">
    <source>
        <dbReference type="ARBA" id="ARBA00022692"/>
    </source>
</evidence>
<evidence type="ECO:0000256" key="1">
    <source>
        <dbReference type="ARBA" id="ARBA00004651"/>
    </source>
</evidence>
<feature type="transmembrane region" description="Helical" evidence="7">
    <location>
        <begin position="36"/>
        <end position="53"/>
    </location>
</feature>
<comment type="caution">
    <text evidence="10">The sequence shown here is derived from an EMBL/GenBank/DDBJ whole genome shotgun (WGS) entry which is preliminary data.</text>
</comment>
<keyword evidence="3 7" id="KW-0812">Transmembrane</keyword>
<evidence type="ECO:0000259" key="9">
    <source>
        <dbReference type="Pfam" id="PF06847"/>
    </source>
</evidence>
<dbReference type="PANTHER" id="PTHR36506">
    <property type="entry name" value="PREFLAGELLIN PEPTIDASE"/>
    <property type="match status" value="1"/>
</dbReference>
<dbReference type="EMBL" id="JBHTAB010000007">
    <property type="protein sequence ID" value="MFC7130404.1"/>
    <property type="molecule type" value="Genomic_DNA"/>
</dbReference>
<dbReference type="RefSeq" id="WP_390245612.1">
    <property type="nucleotide sequence ID" value="NZ_JBHTAB010000007.1"/>
</dbReference>
<evidence type="ECO:0000256" key="2">
    <source>
        <dbReference type="ARBA" id="ARBA00022475"/>
    </source>
</evidence>
<dbReference type="GO" id="GO:0005886">
    <property type="term" value="C:plasma membrane"/>
    <property type="evidence" value="ECO:0007669"/>
    <property type="project" value="UniProtKB-SubCell"/>
</dbReference>
<dbReference type="InterPro" id="IPR000045">
    <property type="entry name" value="Prepilin_IV_endopep_pep"/>
</dbReference>
<dbReference type="Proteomes" id="UP001596460">
    <property type="component" value="Unassembled WGS sequence"/>
</dbReference>
<dbReference type="InterPro" id="IPR009655">
    <property type="entry name" value="Preflagellin_peptidase_C"/>
</dbReference>
<dbReference type="AlphaFoldDB" id="A0ABD5XI20"/>
<feature type="domain" description="Prepilin type IV endopeptidase peptidase" evidence="8">
    <location>
        <begin position="15"/>
        <end position="144"/>
    </location>
</feature>
<dbReference type="Gene3D" id="1.20.120.1220">
    <property type="match status" value="1"/>
</dbReference>
<feature type="region of interest" description="Disordered" evidence="6">
    <location>
        <begin position="215"/>
        <end position="279"/>
    </location>
</feature>
<keyword evidence="11" id="KW-1185">Reference proteome</keyword>
<organism evidence="10 11">
    <name type="scientific">Haloferax chudinovii</name>
    <dbReference type="NCBI Taxonomy" id="1109010"/>
    <lineage>
        <taxon>Archaea</taxon>
        <taxon>Methanobacteriati</taxon>
        <taxon>Methanobacteriota</taxon>
        <taxon>Stenosarchaea group</taxon>
        <taxon>Halobacteria</taxon>
        <taxon>Halobacteriales</taxon>
        <taxon>Haloferacaceae</taxon>
        <taxon>Haloferax</taxon>
    </lineage>
</organism>
<keyword evidence="2" id="KW-1003">Cell membrane</keyword>
<feature type="transmembrane region" description="Helical" evidence="7">
    <location>
        <begin position="97"/>
        <end position="114"/>
    </location>
</feature>
<keyword evidence="5 7" id="KW-0472">Membrane</keyword>
<name>A0ABD5XI20_9EURY</name>
<proteinExistence type="predicted"/>
<dbReference type="GO" id="GO:0004190">
    <property type="term" value="F:aspartic-type endopeptidase activity"/>
    <property type="evidence" value="ECO:0007669"/>
    <property type="project" value="UniProtKB-EC"/>
</dbReference>
<evidence type="ECO:0000256" key="6">
    <source>
        <dbReference type="SAM" id="MobiDB-lite"/>
    </source>
</evidence>
<feature type="transmembrane region" description="Helical" evidence="7">
    <location>
        <begin position="320"/>
        <end position="349"/>
    </location>
</feature>
<keyword evidence="10" id="KW-0378">Hydrolase</keyword>
<dbReference type="PANTHER" id="PTHR36506:SF1">
    <property type="entry name" value="PREFLAGELLIN PEPTIDASE"/>
    <property type="match status" value="1"/>
</dbReference>
<evidence type="ECO:0000256" key="7">
    <source>
        <dbReference type="SAM" id="Phobius"/>
    </source>
</evidence>
<evidence type="ECO:0000313" key="10">
    <source>
        <dbReference type="EMBL" id="MFC7130404.1"/>
    </source>
</evidence>
<accession>A0ABD5XI20</accession>
<protein>
    <submittedName>
        <fullName evidence="10">Prepilin peptidase</fullName>
        <ecNumber evidence="10">3.4.23.43</ecNumber>
    </submittedName>
</protein>
<gene>
    <name evidence="10" type="ORF">ACFQI8_13515</name>
</gene>
<evidence type="ECO:0000256" key="4">
    <source>
        <dbReference type="ARBA" id="ARBA00022989"/>
    </source>
</evidence>
<evidence type="ECO:0000256" key="5">
    <source>
        <dbReference type="ARBA" id="ARBA00023136"/>
    </source>
</evidence>
<evidence type="ECO:0000259" key="8">
    <source>
        <dbReference type="Pfam" id="PF01478"/>
    </source>
</evidence>